<dbReference type="PROSITE" id="PS50896">
    <property type="entry name" value="LISH"/>
    <property type="match status" value="1"/>
</dbReference>
<protein>
    <submittedName>
        <fullName evidence="1">Transcriptional corepressor LEUNIG-like protein</fullName>
    </submittedName>
</protein>
<dbReference type="GO" id="GO:0003714">
    <property type="term" value="F:transcription corepressor activity"/>
    <property type="evidence" value="ECO:0007669"/>
    <property type="project" value="InterPro"/>
</dbReference>
<dbReference type="InterPro" id="IPR036322">
    <property type="entry name" value="WD40_repeat_dom_sf"/>
</dbReference>
<evidence type="ECO:0000313" key="1">
    <source>
        <dbReference type="EMBL" id="PNX72052.1"/>
    </source>
</evidence>
<sequence length="146" mass="16082">MDPSENLFRNLLYDYLKKSGLANTAESLQNEAQITGQTPPVQPSHTLLNCQARDIGAIMDTAPQIIREGYYLRHLTGFPSHEKDTFLSCDFSSDGKNVASGGFGKKPFICYPEPRNSVYSSDSHLSAILEVRFQPGSTIFATSSTD</sequence>
<dbReference type="Gene3D" id="2.130.10.10">
    <property type="entry name" value="YVTN repeat-like/Quinoprotein amine dehydrogenase"/>
    <property type="match status" value="1"/>
</dbReference>
<dbReference type="PANTHER" id="PTHR44376:SF8">
    <property type="entry name" value="TRANSCRIPTIONAL COREPRESSOR LEUNIG-LIKE"/>
    <property type="match status" value="1"/>
</dbReference>
<evidence type="ECO:0000313" key="2">
    <source>
        <dbReference type="Proteomes" id="UP000236291"/>
    </source>
</evidence>
<dbReference type="EMBL" id="ASHM01024147">
    <property type="protein sequence ID" value="PNX72052.1"/>
    <property type="molecule type" value="Genomic_DNA"/>
</dbReference>
<reference evidence="1 2" key="2">
    <citation type="journal article" date="2017" name="Front. Plant Sci.">
        <title>Gene Classification and Mining of Molecular Markers Useful in Red Clover (Trifolium pratense) Breeding.</title>
        <authorList>
            <person name="Istvanek J."/>
            <person name="Dluhosova J."/>
            <person name="Dluhos P."/>
            <person name="Patkova L."/>
            <person name="Nedelnik J."/>
            <person name="Repkova J."/>
        </authorList>
    </citation>
    <scope>NUCLEOTIDE SEQUENCE [LARGE SCALE GENOMIC DNA]</scope>
    <source>
        <strain evidence="2">cv. Tatra</strain>
        <tissue evidence="1">Young leaves</tissue>
    </source>
</reference>
<organism evidence="1 2">
    <name type="scientific">Trifolium pratense</name>
    <name type="common">Red clover</name>
    <dbReference type="NCBI Taxonomy" id="57577"/>
    <lineage>
        <taxon>Eukaryota</taxon>
        <taxon>Viridiplantae</taxon>
        <taxon>Streptophyta</taxon>
        <taxon>Embryophyta</taxon>
        <taxon>Tracheophyta</taxon>
        <taxon>Spermatophyta</taxon>
        <taxon>Magnoliopsida</taxon>
        <taxon>eudicotyledons</taxon>
        <taxon>Gunneridae</taxon>
        <taxon>Pentapetalae</taxon>
        <taxon>rosids</taxon>
        <taxon>fabids</taxon>
        <taxon>Fabales</taxon>
        <taxon>Fabaceae</taxon>
        <taxon>Papilionoideae</taxon>
        <taxon>50 kb inversion clade</taxon>
        <taxon>NPAAA clade</taxon>
        <taxon>Hologalegina</taxon>
        <taxon>IRL clade</taxon>
        <taxon>Trifolieae</taxon>
        <taxon>Trifolium</taxon>
    </lineage>
</organism>
<dbReference type="SUPFAM" id="SSF50978">
    <property type="entry name" value="WD40 repeat-like"/>
    <property type="match status" value="1"/>
</dbReference>
<name>A0A2K3L0J4_TRIPR</name>
<reference evidence="1 2" key="1">
    <citation type="journal article" date="2014" name="Am. J. Bot.">
        <title>Genome assembly and annotation for red clover (Trifolium pratense; Fabaceae).</title>
        <authorList>
            <person name="Istvanek J."/>
            <person name="Jaros M."/>
            <person name="Krenek A."/>
            <person name="Repkova J."/>
        </authorList>
    </citation>
    <scope>NUCLEOTIDE SEQUENCE [LARGE SCALE GENOMIC DNA]</scope>
    <source>
        <strain evidence="2">cv. Tatra</strain>
        <tissue evidence="1">Young leaves</tissue>
    </source>
</reference>
<dbReference type="InterPro" id="IPR044716">
    <property type="entry name" value="LEUNIG-like"/>
</dbReference>
<comment type="caution">
    <text evidence="1">The sequence shown here is derived from an EMBL/GenBank/DDBJ whole genome shotgun (WGS) entry which is preliminary data.</text>
</comment>
<gene>
    <name evidence="1" type="ORF">L195_g027941</name>
</gene>
<dbReference type="InterPro" id="IPR006594">
    <property type="entry name" value="LisH"/>
</dbReference>
<accession>A0A2K3L0J4</accession>
<dbReference type="Proteomes" id="UP000236291">
    <property type="component" value="Unassembled WGS sequence"/>
</dbReference>
<proteinExistence type="predicted"/>
<dbReference type="PANTHER" id="PTHR44376">
    <property type="entry name" value="TRANSCRIPTIONAL REGULATOR OF FILAMENTOUS GROWTH FLO8"/>
    <property type="match status" value="1"/>
</dbReference>
<dbReference type="InterPro" id="IPR015943">
    <property type="entry name" value="WD40/YVTN_repeat-like_dom_sf"/>
</dbReference>
<dbReference type="AlphaFoldDB" id="A0A2K3L0J4"/>
<feature type="non-terminal residue" evidence="1">
    <location>
        <position position="146"/>
    </location>
</feature>